<gene>
    <name evidence="8" type="ORF">JF888_03640</name>
</gene>
<evidence type="ECO:0000256" key="7">
    <source>
        <dbReference type="PIRSR" id="PIRSR602481-1"/>
    </source>
</evidence>
<dbReference type="GO" id="GO:0008270">
    <property type="term" value="F:zinc ion binding"/>
    <property type="evidence" value="ECO:0007669"/>
    <property type="project" value="TreeGrafter"/>
</dbReference>
<dbReference type="InterPro" id="IPR002481">
    <property type="entry name" value="FUR"/>
</dbReference>
<dbReference type="PANTHER" id="PTHR33202">
    <property type="entry name" value="ZINC UPTAKE REGULATION PROTEIN"/>
    <property type="match status" value="1"/>
</dbReference>
<evidence type="ECO:0000313" key="9">
    <source>
        <dbReference type="Proteomes" id="UP000620075"/>
    </source>
</evidence>
<feature type="binding site" evidence="7">
    <location>
        <position position="73"/>
    </location>
    <ligand>
        <name>Zn(2+)</name>
        <dbReference type="ChEBI" id="CHEBI:29105"/>
    </ligand>
</feature>
<name>A0A934KCH9_9BACT</name>
<dbReference type="Pfam" id="PF01475">
    <property type="entry name" value="FUR"/>
    <property type="match status" value="1"/>
</dbReference>
<evidence type="ECO:0000256" key="3">
    <source>
        <dbReference type="ARBA" id="ARBA00022833"/>
    </source>
</evidence>
<dbReference type="CDD" id="cd07153">
    <property type="entry name" value="Fur_like"/>
    <property type="match status" value="1"/>
</dbReference>
<keyword evidence="7" id="KW-0479">Metal-binding</keyword>
<keyword evidence="4" id="KW-0805">Transcription regulation</keyword>
<dbReference type="SUPFAM" id="SSF46785">
    <property type="entry name" value="Winged helix' DNA-binding domain"/>
    <property type="match status" value="1"/>
</dbReference>
<keyword evidence="5" id="KW-0238">DNA-binding</keyword>
<evidence type="ECO:0000256" key="6">
    <source>
        <dbReference type="ARBA" id="ARBA00023163"/>
    </source>
</evidence>
<dbReference type="InterPro" id="IPR043135">
    <property type="entry name" value="Fur_C"/>
</dbReference>
<comment type="caution">
    <text evidence="8">The sequence shown here is derived from an EMBL/GenBank/DDBJ whole genome shotgun (WGS) entry which is preliminary data.</text>
</comment>
<keyword evidence="2" id="KW-0678">Repressor</keyword>
<keyword evidence="3 7" id="KW-0862">Zinc</keyword>
<comment type="similarity">
    <text evidence="1">Belongs to the Fur family.</text>
</comment>
<accession>A0A934KCH9</accession>
<sequence>MWQAIQTIEPHCTAEQVTAWVKGADPRVARSTVYRILADLCSSGDVVVARLDAGGLRYELAAAEHPHAVCQVCGKVIHVGDELLQTLEEQLAATVGFRTVRIDLTVNGVCRDCAAPSRRTTGRPQHNHI</sequence>
<dbReference type="EMBL" id="JAEKNQ010000019">
    <property type="protein sequence ID" value="MBJ7602275.1"/>
    <property type="molecule type" value="Genomic_DNA"/>
</dbReference>
<organism evidence="8 9">
    <name type="scientific">Candidatus Dormiibacter inghamiae</name>
    <dbReference type="NCBI Taxonomy" id="3127013"/>
    <lineage>
        <taxon>Bacteria</taxon>
        <taxon>Bacillati</taxon>
        <taxon>Candidatus Dormiibacterota</taxon>
        <taxon>Candidatus Dormibacteria</taxon>
        <taxon>Candidatus Dormibacterales</taxon>
        <taxon>Candidatus Dormibacteraceae</taxon>
        <taxon>Candidatus Dormiibacter</taxon>
    </lineage>
</organism>
<evidence type="ECO:0000313" key="8">
    <source>
        <dbReference type="EMBL" id="MBJ7602275.1"/>
    </source>
</evidence>
<dbReference type="Gene3D" id="3.30.1490.190">
    <property type="match status" value="1"/>
</dbReference>
<dbReference type="InterPro" id="IPR036388">
    <property type="entry name" value="WH-like_DNA-bd_sf"/>
</dbReference>
<dbReference type="GO" id="GO:0003700">
    <property type="term" value="F:DNA-binding transcription factor activity"/>
    <property type="evidence" value="ECO:0007669"/>
    <property type="project" value="InterPro"/>
</dbReference>
<dbReference type="PANTHER" id="PTHR33202:SF7">
    <property type="entry name" value="FERRIC UPTAKE REGULATION PROTEIN"/>
    <property type="match status" value="1"/>
</dbReference>
<comment type="cofactor">
    <cofactor evidence="7">
        <name>Zn(2+)</name>
        <dbReference type="ChEBI" id="CHEBI:29105"/>
    </cofactor>
    <text evidence="7">Binds 1 zinc ion per subunit.</text>
</comment>
<evidence type="ECO:0000256" key="2">
    <source>
        <dbReference type="ARBA" id="ARBA00022491"/>
    </source>
</evidence>
<feature type="binding site" evidence="7">
    <location>
        <position position="70"/>
    </location>
    <ligand>
        <name>Zn(2+)</name>
        <dbReference type="ChEBI" id="CHEBI:29105"/>
    </ligand>
</feature>
<evidence type="ECO:0000256" key="5">
    <source>
        <dbReference type="ARBA" id="ARBA00023125"/>
    </source>
</evidence>
<dbReference type="InterPro" id="IPR036390">
    <property type="entry name" value="WH_DNA-bd_sf"/>
</dbReference>
<dbReference type="GO" id="GO:0045892">
    <property type="term" value="P:negative regulation of DNA-templated transcription"/>
    <property type="evidence" value="ECO:0007669"/>
    <property type="project" value="TreeGrafter"/>
</dbReference>
<dbReference type="Gene3D" id="1.10.10.10">
    <property type="entry name" value="Winged helix-like DNA-binding domain superfamily/Winged helix DNA-binding domain"/>
    <property type="match status" value="1"/>
</dbReference>
<dbReference type="GO" id="GO:1900376">
    <property type="term" value="P:regulation of secondary metabolite biosynthetic process"/>
    <property type="evidence" value="ECO:0007669"/>
    <property type="project" value="TreeGrafter"/>
</dbReference>
<protein>
    <submittedName>
        <fullName evidence="8">Transcriptional repressor</fullName>
    </submittedName>
</protein>
<proteinExistence type="inferred from homology"/>
<dbReference type="AlphaFoldDB" id="A0A934KCH9"/>
<keyword evidence="6" id="KW-0804">Transcription</keyword>
<feature type="binding site" evidence="7">
    <location>
        <position position="113"/>
    </location>
    <ligand>
        <name>Zn(2+)</name>
        <dbReference type="ChEBI" id="CHEBI:29105"/>
    </ligand>
</feature>
<dbReference type="Proteomes" id="UP000620075">
    <property type="component" value="Unassembled WGS sequence"/>
</dbReference>
<evidence type="ECO:0000256" key="1">
    <source>
        <dbReference type="ARBA" id="ARBA00007957"/>
    </source>
</evidence>
<reference evidence="8 9" key="1">
    <citation type="submission" date="2020-10" db="EMBL/GenBank/DDBJ databases">
        <title>Ca. Dormibacterota MAGs.</title>
        <authorList>
            <person name="Montgomery K."/>
        </authorList>
    </citation>
    <scope>NUCLEOTIDE SEQUENCE [LARGE SCALE GENOMIC DNA]</scope>
    <source>
        <strain evidence="8">SC8811_S16_3</strain>
    </source>
</reference>
<evidence type="ECO:0000256" key="4">
    <source>
        <dbReference type="ARBA" id="ARBA00023015"/>
    </source>
</evidence>
<feature type="binding site" evidence="7">
    <location>
        <position position="110"/>
    </location>
    <ligand>
        <name>Zn(2+)</name>
        <dbReference type="ChEBI" id="CHEBI:29105"/>
    </ligand>
</feature>
<dbReference type="GO" id="GO:0000976">
    <property type="term" value="F:transcription cis-regulatory region binding"/>
    <property type="evidence" value="ECO:0007669"/>
    <property type="project" value="TreeGrafter"/>
</dbReference>